<sequence length="162" mass="19515">MDQQMDQQMDQLYPLIAEHVLSMIPDDNWNEIYLYAEILDGSREVYFYFNTTENEAFIYSHDIPEKYSVDEKIYDKLLLELQTKFKELRKIFTDNDQDAWTNLTLTLKYPGKLKIHYDYEDIIASTLTPTQRQMIFEYRYLGLLPENGKNKLFVENYFNSQD</sequence>
<dbReference type="PATRIC" id="fig|886882.15.peg.636"/>
<dbReference type="Gene3D" id="3.30.500.20">
    <property type="entry name" value="BH3703-like domains"/>
    <property type="match status" value="1"/>
</dbReference>
<dbReference type="Pfam" id="PF04634">
    <property type="entry name" value="YezG-like"/>
    <property type="match status" value="1"/>
</dbReference>
<reference evidence="1 2" key="1">
    <citation type="journal article" date="2011" name="J. Bacteriol.">
        <title>Complete genome sequence of Paenibacillus polymyxa SC2, a strain of plant growth-promoting Rhizobacterium with broad-spectrum antimicrobial activity.</title>
        <authorList>
            <person name="Ma M."/>
            <person name="Wang C."/>
            <person name="Ding Y."/>
            <person name="Li L."/>
            <person name="Shen D."/>
            <person name="Jiang X."/>
            <person name="Guan D."/>
            <person name="Cao F."/>
            <person name="Chen H."/>
            <person name="Feng R."/>
            <person name="Wang X."/>
            <person name="Ge Y."/>
            <person name="Yao L."/>
            <person name="Bing X."/>
            <person name="Yang X."/>
            <person name="Li J."/>
            <person name="Du B."/>
        </authorList>
    </citation>
    <scope>NUCLEOTIDE SEQUENCE [LARGE SCALE GENOMIC DNA]</scope>
    <source>
        <strain evidence="1 2">SC2</strain>
    </source>
</reference>
<dbReference type="Proteomes" id="UP000006868">
    <property type="component" value="Chromosome"/>
</dbReference>
<dbReference type="NCBIfam" id="TIGR01741">
    <property type="entry name" value="staph_tand_hypo"/>
    <property type="match status" value="1"/>
</dbReference>
<dbReference type="AlphaFoldDB" id="E3EGI9"/>
<dbReference type="RefSeq" id="WP_013369265.1">
    <property type="nucleotide sequence ID" value="NC_014622.2"/>
</dbReference>
<dbReference type="OrthoDB" id="1633905at2"/>
<protein>
    <submittedName>
        <fullName evidence="1">YezG3</fullName>
    </submittedName>
</protein>
<accession>E3EGI9</accession>
<dbReference type="InterPro" id="IPR006728">
    <property type="entry name" value="YezG-like"/>
</dbReference>
<gene>
    <name evidence="1" type="primary">yezG3</name>
    <name evidence="1" type="ORF">PPSC2_03290</name>
</gene>
<evidence type="ECO:0000313" key="1">
    <source>
        <dbReference type="EMBL" id="ADO54628.1"/>
    </source>
</evidence>
<organism evidence="1 2">
    <name type="scientific">Paenibacillus polymyxa (strain SC2)</name>
    <name type="common">Bacillus polymyxa</name>
    <dbReference type="NCBI Taxonomy" id="886882"/>
    <lineage>
        <taxon>Bacteria</taxon>
        <taxon>Bacillati</taxon>
        <taxon>Bacillota</taxon>
        <taxon>Bacilli</taxon>
        <taxon>Bacillales</taxon>
        <taxon>Paenibacillaceae</taxon>
        <taxon>Paenibacillus</taxon>
    </lineage>
</organism>
<evidence type="ECO:0000313" key="2">
    <source>
        <dbReference type="Proteomes" id="UP000006868"/>
    </source>
</evidence>
<name>E3EGI9_PAEPS</name>
<proteinExistence type="predicted"/>
<dbReference type="EMBL" id="CP002213">
    <property type="protein sequence ID" value="ADO54628.1"/>
    <property type="molecule type" value="Genomic_DNA"/>
</dbReference>
<dbReference type="InterPro" id="IPR036170">
    <property type="entry name" value="YezG-like_sf"/>
</dbReference>
<dbReference type="SUPFAM" id="SSF160424">
    <property type="entry name" value="BH3703-like"/>
    <property type="match status" value="1"/>
</dbReference>
<dbReference type="HOGENOM" id="CLU_107164_0_1_9"/>
<dbReference type="eggNOG" id="ENOG5032YNG">
    <property type="taxonomic scope" value="Bacteria"/>
</dbReference>
<dbReference type="KEGG" id="ppm:PPSC2_03290"/>